<feature type="compositionally biased region" description="Basic and acidic residues" evidence="9">
    <location>
        <begin position="73"/>
        <end position="87"/>
    </location>
</feature>
<evidence type="ECO:0000256" key="10">
    <source>
        <dbReference type="SAM" id="Phobius"/>
    </source>
</evidence>
<evidence type="ECO:0000256" key="4">
    <source>
        <dbReference type="ARBA" id="ARBA00022729"/>
    </source>
</evidence>
<accession>A0A0W7WZ56</accession>
<evidence type="ECO:0000313" key="14">
    <source>
        <dbReference type="Proteomes" id="UP000054804"/>
    </source>
</evidence>
<gene>
    <name evidence="13" type="ORF">AT728_13985</name>
</gene>
<feature type="compositionally biased region" description="Basic and acidic residues" evidence="9">
    <location>
        <begin position="1"/>
        <end position="16"/>
    </location>
</feature>
<evidence type="ECO:0000256" key="3">
    <source>
        <dbReference type="ARBA" id="ARBA00022525"/>
    </source>
</evidence>
<dbReference type="EMBL" id="LOCL01000042">
    <property type="protein sequence ID" value="KUF15822.1"/>
    <property type="molecule type" value="Genomic_DNA"/>
</dbReference>
<feature type="region of interest" description="Disordered" evidence="9">
    <location>
        <begin position="1"/>
        <end position="156"/>
    </location>
</feature>
<evidence type="ECO:0000256" key="1">
    <source>
        <dbReference type="ARBA" id="ARBA00004191"/>
    </source>
</evidence>
<evidence type="ECO:0000256" key="5">
    <source>
        <dbReference type="ARBA" id="ARBA00022889"/>
    </source>
</evidence>
<keyword evidence="5" id="KW-0130">Cell adhesion</keyword>
<feature type="compositionally biased region" description="Basic and acidic residues" evidence="9">
    <location>
        <begin position="196"/>
        <end position="226"/>
    </location>
</feature>
<dbReference type="GO" id="GO:0007155">
    <property type="term" value="P:cell adhesion"/>
    <property type="evidence" value="ECO:0007669"/>
    <property type="project" value="UniProtKB-KW"/>
</dbReference>
<dbReference type="InterPro" id="IPR019931">
    <property type="entry name" value="LPXTG_anchor"/>
</dbReference>
<reference evidence="13 14" key="1">
    <citation type="submission" date="2015-12" db="EMBL/GenBank/DDBJ databases">
        <title>Draft genome sequence of Streptomyces silvensis ATCC 53525, a producer of novel hormone antagonists.</title>
        <authorList>
            <person name="Johnston C.W."/>
            <person name="Li Y."/>
            <person name="Magarvey N.A."/>
        </authorList>
    </citation>
    <scope>NUCLEOTIDE SEQUENCE [LARGE SCALE GENOMIC DNA]</scope>
    <source>
        <strain evidence="13 14">ATCC 53525</strain>
    </source>
</reference>
<sequence length="312" mass="31853">MAKPERAPAPAPERKATKSAPKHAAPKHAAPKRAAAKPALKREAPKPASKSAPKHAAPKAKQAPKHAAPKTVLKREAPKPAPEREAPKPAPQRVAPKPAPEAKPAPAPKPAPETKPAPAPKPVAKPAAGRAAPEPARGGGDGGSRAEGGAAHSPGAVAGNVLDAVLDVPVDMCGNTANVVGLLAPAMGNMCDDPAGEPHRPRQPHRPHEDPLRSDPPRSERPDERGTPPVEQPRAPRGAPRATEFLEASATARPRPAERAEAPTLHASAPGPEAGEQLAETGMDENALAAAGAAAGLLLGGALLYRRGRRVS</sequence>
<keyword evidence="10" id="KW-0472">Membrane</keyword>
<keyword evidence="3" id="KW-0964">Secreted</keyword>
<evidence type="ECO:0000256" key="2">
    <source>
        <dbReference type="ARBA" id="ARBA00022512"/>
    </source>
</evidence>
<feature type="compositionally biased region" description="Basic residues" evidence="9">
    <location>
        <begin position="20"/>
        <end position="35"/>
    </location>
</feature>
<dbReference type="PRINTS" id="PR01217">
    <property type="entry name" value="PRICHEXTENSN"/>
</dbReference>
<feature type="domain" description="Gram-positive cocci surface proteins LPxTG" evidence="11">
    <location>
        <begin position="278"/>
        <end position="312"/>
    </location>
</feature>
<feature type="compositionally biased region" description="Gly residues" evidence="9">
    <location>
        <begin position="137"/>
        <end position="146"/>
    </location>
</feature>
<feature type="transmembrane region" description="Helical" evidence="10">
    <location>
        <begin position="287"/>
        <end position="305"/>
    </location>
</feature>
<feature type="compositionally biased region" description="Pro residues" evidence="9">
    <location>
        <begin position="97"/>
        <end position="123"/>
    </location>
</feature>
<keyword evidence="10" id="KW-1133">Transmembrane helix</keyword>
<dbReference type="Proteomes" id="UP000054804">
    <property type="component" value="Unassembled WGS sequence"/>
</dbReference>
<feature type="compositionally biased region" description="Low complexity" evidence="9">
    <location>
        <begin position="124"/>
        <end position="136"/>
    </location>
</feature>
<evidence type="ECO:0000256" key="8">
    <source>
        <dbReference type="PROSITE-ProRule" id="PRU01232"/>
    </source>
</evidence>
<evidence type="ECO:0000259" key="12">
    <source>
        <dbReference type="PROSITE" id="PS51884"/>
    </source>
</evidence>
<protein>
    <recommendedName>
        <fullName evidence="15">Gram-positive cocci surface proteins LPxTG domain-containing protein</fullName>
    </recommendedName>
</protein>
<dbReference type="Pfam" id="PF03777">
    <property type="entry name" value="ChpA-C"/>
    <property type="match status" value="1"/>
</dbReference>
<keyword evidence="2" id="KW-0134">Cell wall</keyword>
<evidence type="ECO:0000256" key="9">
    <source>
        <dbReference type="SAM" id="MobiDB-lite"/>
    </source>
</evidence>
<keyword evidence="7" id="KW-0572">Peptidoglycan-anchor</keyword>
<feature type="region of interest" description="Disordered" evidence="9">
    <location>
        <begin position="191"/>
        <end position="277"/>
    </location>
</feature>
<dbReference type="STRING" id="1765722.AT728_13985"/>
<dbReference type="RefSeq" id="WP_058850054.1">
    <property type="nucleotide sequence ID" value="NZ_LOCL01000042.1"/>
</dbReference>
<organism evidence="13 14">
    <name type="scientific">Streptomyces silvensis</name>
    <dbReference type="NCBI Taxonomy" id="1765722"/>
    <lineage>
        <taxon>Bacteria</taxon>
        <taxon>Bacillati</taxon>
        <taxon>Actinomycetota</taxon>
        <taxon>Actinomycetes</taxon>
        <taxon>Kitasatosporales</taxon>
        <taxon>Streptomycetaceae</taxon>
        <taxon>Streptomyces</taxon>
    </lineage>
</organism>
<feature type="compositionally biased region" description="Basic residues" evidence="9">
    <location>
        <begin position="52"/>
        <end position="68"/>
    </location>
</feature>
<dbReference type="PROSITE" id="PS51884">
    <property type="entry name" value="CHAPLIN"/>
    <property type="match status" value="1"/>
</dbReference>
<keyword evidence="10" id="KW-0812">Transmembrane</keyword>
<keyword evidence="6 8" id="KW-0034">Amyloid</keyword>
<comment type="subcellular location">
    <subcellularLocation>
        <location evidence="1">Secreted</location>
        <location evidence="1">Cell wall</location>
    </subcellularLocation>
</comment>
<dbReference type="NCBIfam" id="TIGR01167">
    <property type="entry name" value="LPXTG_anchor"/>
    <property type="match status" value="1"/>
</dbReference>
<feature type="domain" description="Chaplin" evidence="12">
    <location>
        <begin position="153"/>
        <end position="193"/>
    </location>
</feature>
<evidence type="ECO:0008006" key="15">
    <source>
        <dbReference type="Google" id="ProtNLM"/>
    </source>
</evidence>
<dbReference type="InterPro" id="IPR005528">
    <property type="entry name" value="ChpA-H"/>
</dbReference>
<evidence type="ECO:0000259" key="11">
    <source>
        <dbReference type="PROSITE" id="PS50847"/>
    </source>
</evidence>
<dbReference type="AlphaFoldDB" id="A0A0W7WZ56"/>
<name>A0A0W7WZ56_9ACTN</name>
<dbReference type="PROSITE" id="PS50847">
    <property type="entry name" value="GRAM_POS_ANCHORING"/>
    <property type="match status" value="1"/>
</dbReference>
<evidence type="ECO:0000256" key="7">
    <source>
        <dbReference type="ARBA" id="ARBA00023088"/>
    </source>
</evidence>
<keyword evidence="4" id="KW-0732">Signal</keyword>
<evidence type="ECO:0000256" key="6">
    <source>
        <dbReference type="ARBA" id="ARBA00023087"/>
    </source>
</evidence>
<comment type="caution">
    <text evidence="13">The sequence shown here is derived from an EMBL/GenBank/DDBJ whole genome shotgun (WGS) entry which is preliminary data.</text>
</comment>
<keyword evidence="14" id="KW-1185">Reference proteome</keyword>
<proteinExistence type="predicted"/>
<evidence type="ECO:0000313" key="13">
    <source>
        <dbReference type="EMBL" id="KUF15822.1"/>
    </source>
</evidence>